<sequence>MWIVRLALRRPYTFIVLSLLLLIIGPLVIVRTPTDIFPNIDIPVVSVIWSYNGLPPDQMERRITLNYERGLSVAVNDIEHIESESLPGIAVIRIFFQPNANVDEAIAEITALSQTQLRALPPGITPPNILRYNASTVPILRLALSSMELTEQQLYDFGNSFLKTQLATVQGASVPLPYGGKQRQIMVDIDSRKLQAKNLAPTDVVNAISAQNLILPTGTTKIGPTEYSVGLNASPNSIEGLNDIPIRTGPNGTIYIKDVAHVRDGFQPQTNIVRLDGTRASLLTINKSGNASTLDIVSRVKALLPTLKGLVPESLKIEPVADQSLFVRASVSGVLREAVIAAGLTALMVLLFLGSWRATLIIAISIPLSMLTSIVMLSAIGQTINIMTLGGLALAVGILVDDATVAIENISQNLEQGKELEQAILDGAQQIAVPTLVSTLAICIVFIPMFLLTGVAHYLFVPLAEAVVFAMLASYFFSRTLVPTLAKYLLRNHEHMGGDVEGMKGSKNPFVRIHLGFERRFESVRHRYRGFLEAQLKHPGRFALIFLLCCLLSLGLAPFLGRDFFPSVDAGVIAMHLRTRTGTRIEETAALTDRVDQRVRQLIPKNEVHSIIDNIGLPVSGINLSYSNTGAISSADADVLISLSEDHKPTADYIHELRQKLPAEFPGVAFSFLPADIVSQILNFGVPAPIDIEIVGRDVQGNRAFANRLLAKIRGVPGLVDARIQQPSDLPTINVEVDRTKALQAGFTQRDVANNLLITLSGSQQTTPTFWLNPANGVSYNVITSAPQYDMDSLQSVANIPVTSSTGRTNLLGSLAQLSRGSREAVVYHYNAQTSINLYATTERRDLGAVSDDVQRIIDEARGQLPKGSSISIRGQVETMNSSFNGLAFGLILAVVLVYLLIVVNFQSWLDPFIIITALPGALAGIVWMLFLTHTTLSIPALTGAIMCIGIATANSILVVSFARSALQEHGDAVRSALEAGFTRFRPVLMTALAMMIGMVPMAIGLGEGGEQNAPLGRAVIGGLMVGTLATLFFVPVVFSMIYTRLEARAKKANAGSPPPQRQQTE</sequence>
<dbReference type="Gene3D" id="3.30.70.1440">
    <property type="entry name" value="Multidrug efflux transporter AcrB pore domain"/>
    <property type="match status" value="1"/>
</dbReference>
<keyword evidence="1" id="KW-0472">Membrane</keyword>
<dbReference type="AlphaFoldDB" id="A0A158FSU4"/>
<dbReference type="SUPFAM" id="SSF82866">
    <property type="entry name" value="Multidrug efflux transporter AcrB transmembrane domain"/>
    <property type="match status" value="2"/>
</dbReference>
<dbReference type="InterPro" id="IPR027463">
    <property type="entry name" value="AcrB_DN_DC_subdom"/>
</dbReference>
<feature type="transmembrane region" description="Helical" evidence="1">
    <location>
        <begin position="360"/>
        <end position="380"/>
    </location>
</feature>
<feature type="transmembrane region" description="Helical" evidence="1">
    <location>
        <begin position="886"/>
        <end position="906"/>
    </location>
</feature>
<keyword evidence="3" id="KW-1185">Reference proteome</keyword>
<dbReference type="GO" id="GO:0005886">
    <property type="term" value="C:plasma membrane"/>
    <property type="evidence" value="ECO:0007669"/>
    <property type="project" value="TreeGrafter"/>
</dbReference>
<dbReference type="RefSeq" id="WP_087666270.1">
    <property type="nucleotide sequence ID" value="NZ_FCNW02000003.1"/>
</dbReference>
<dbReference type="Gene3D" id="3.30.70.1430">
    <property type="entry name" value="Multidrug efflux transporter AcrB pore domain"/>
    <property type="match status" value="2"/>
</dbReference>
<protein>
    <submittedName>
        <fullName evidence="2">Acriflavin resistance protein</fullName>
    </submittedName>
</protein>
<dbReference type="STRING" id="326474.AWB65_01222"/>
<gene>
    <name evidence="2" type="ORF">AWB65_01222</name>
</gene>
<dbReference type="SUPFAM" id="SSF82714">
    <property type="entry name" value="Multidrug efflux transporter AcrB TolC docking domain, DN and DC subdomains"/>
    <property type="match status" value="2"/>
</dbReference>
<dbReference type="GO" id="GO:0042910">
    <property type="term" value="F:xenobiotic transmembrane transporter activity"/>
    <property type="evidence" value="ECO:0007669"/>
    <property type="project" value="TreeGrafter"/>
</dbReference>
<dbReference type="Gene3D" id="3.30.2090.10">
    <property type="entry name" value="Multidrug efflux transporter AcrB TolC docking domain, DN and DC subdomains"/>
    <property type="match status" value="2"/>
</dbReference>
<feature type="transmembrane region" description="Helical" evidence="1">
    <location>
        <begin position="542"/>
        <end position="560"/>
    </location>
</feature>
<feature type="transmembrane region" description="Helical" evidence="1">
    <location>
        <begin position="12"/>
        <end position="30"/>
    </location>
</feature>
<feature type="transmembrane region" description="Helical" evidence="1">
    <location>
        <begin position="458"/>
        <end position="477"/>
    </location>
</feature>
<dbReference type="InterPro" id="IPR001036">
    <property type="entry name" value="Acrflvin-R"/>
</dbReference>
<evidence type="ECO:0000256" key="1">
    <source>
        <dbReference type="SAM" id="Phobius"/>
    </source>
</evidence>
<dbReference type="Proteomes" id="UP000054977">
    <property type="component" value="Unassembled WGS sequence"/>
</dbReference>
<dbReference type="SUPFAM" id="SSF82693">
    <property type="entry name" value="Multidrug efflux transporter AcrB pore domain, PN1, PN2, PC1 and PC2 subdomains"/>
    <property type="match status" value="2"/>
</dbReference>
<dbReference type="OrthoDB" id="9177212at2"/>
<reference evidence="2" key="1">
    <citation type="submission" date="2016-01" db="EMBL/GenBank/DDBJ databases">
        <authorList>
            <person name="Peeters C."/>
        </authorList>
    </citation>
    <scope>NUCLEOTIDE SEQUENCE [LARGE SCALE GENOMIC DNA]</scope>
    <source>
        <strain evidence="2">LMG 22934</strain>
    </source>
</reference>
<keyword evidence="1" id="KW-1133">Transmembrane helix</keyword>
<organism evidence="2 3">
    <name type="scientific">Caballeronia humi</name>
    <dbReference type="NCBI Taxonomy" id="326474"/>
    <lineage>
        <taxon>Bacteria</taxon>
        <taxon>Pseudomonadati</taxon>
        <taxon>Pseudomonadota</taxon>
        <taxon>Betaproteobacteria</taxon>
        <taxon>Burkholderiales</taxon>
        <taxon>Burkholderiaceae</taxon>
        <taxon>Caballeronia</taxon>
    </lineage>
</organism>
<feature type="transmembrane region" description="Helical" evidence="1">
    <location>
        <begin position="1019"/>
        <end position="1043"/>
    </location>
</feature>
<dbReference type="Gene3D" id="3.30.70.1320">
    <property type="entry name" value="Multidrug efflux transporter AcrB pore domain like"/>
    <property type="match status" value="1"/>
</dbReference>
<evidence type="ECO:0000313" key="2">
    <source>
        <dbReference type="EMBL" id="SAL22691.1"/>
    </source>
</evidence>
<dbReference type="PRINTS" id="PR00702">
    <property type="entry name" value="ACRIFLAVINRP"/>
</dbReference>
<evidence type="ECO:0000313" key="3">
    <source>
        <dbReference type="Proteomes" id="UP000054977"/>
    </source>
</evidence>
<keyword evidence="1" id="KW-0812">Transmembrane</keyword>
<dbReference type="EMBL" id="FCNW02000003">
    <property type="protein sequence ID" value="SAL22691.1"/>
    <property type="molecule type" value="Genomic_DNA"/>
</dbReference>
<dbReference type="Gene3D" id="1.20.1640.10">
    <property type="entry name" value="Multidrug efflux transporter AcrB transmembrane domain"/>
    <property type="match status" value="2"/>
</dbReference>
<proteinExistence type="predicted"/>
<name>A0A158FSU4_9BURK</name>
<feature type="transmembrane region" description="Helical" evidence="1">
    <location>
        <begin position="944"/>
        <end position="967"/>
    </location>
</feature>
<dbReference type="PANTHER" id="PTHR32063">
    <property type="match status" value="1"/>
</dbReference>
<accession>A0A158FSU4</accession>
<dbReference type="PANTHER" id="PTHR32063:SF8">
    <property type="entry name" value="CATION EFFLUX PROTEIN"/>
    <property type="match status" value="1"/>
</dbReference>
<feature type="transmembrane region" description="Helical" evidence="1">
    <location>
        <begin position="913"/>
        <end position="932"/>
    </location>
</feature>
<dbReference type="Pfam" id="PF00873">
    <property type="entry name" value="ACR_tran"/>
    <property type="match status" value="1"/>
</dbReference>
<comment type="caution">
    <text evidence="2">The sequence shown here is derived from an EMBL/GenBank/DDBJ whole genome shotgun (WGS) entry which is preliminary data.</text>
</comment>
<feature type="transmembrane region" description="Helical" evidence="1">
    <location>
        <begin position="988"/>
        <end position="1007"/>
    </location>
</feature>
<feature type="transmembrane region" description="Helical" evidence="1">
    <location>
        <begin position="431"/>
        <end position="452"/>
    </location>
</feature>